<sequence length="150" mass="14790">MGGMGGMGMMGGMGGMGPMGGMGLGMGGMGPMGAMGGMGGMGMGMFGMGMGMGGSEVAFRMLLMSSSIGQAPGQLLLLLPAELLQKALVPHGHLADIAQKCQIRIDLGAEVSPNLLQVSLSGPVAANAMAAYFIQERMVQYGGGGGAGSQ</sequence>
<dbReference type="EMBL" id="HBGQ01044569">
    <property type="protein sequence ID" value="CAD9440788.1"/>
    <property type="molecule type" value="Transcribed_RNA"/>
</dbReference>
<proteinExistence type="predicted"/>
<gene>
    <name evidence="1" type="ORF">AAND1436_LOCUS21821</name>
</gene>
<protein>
    <submittedName>
        <fullName evidence="1">Uncharacterized protein</fullName>
    </submittedName>
</protein>
<name>A0A7S2G9V2_9DINO</name>
<dbReference type="AlphaFoldDB" id="A0A7S2G9V2"/>
<reference evidence="1" key="1">
    <citation type="submission" date="2021-01" db="EMBL/GenBank/DDBJ databases">
        <authorList>
            <person name="Corre E."/>
            <person name="Pelletier E."/>
            <person name="Niang G."/>
            <person name="Scheremetjew M."/>
            <person name="Finn R."/>
            <person name="Kale V."/>
            <person name="Holt S."/>
            <person name="Cochrane G."/>
            <person name="Meng A."/>
            <person name="Brown T."/>
            <person name="Cohen L."/>
        </authorList>
    </citation>
    <scope>NUCLEOTIDE SEQUENCE</scope>
    <source>
        <strain evidence="1">CCMP2222</strain>
    </source>
</reference>
<accession>A0A7S2G9V2</accession>
<evidence type="ECO:0000313" key="1">
    <source>
        <dbReference type="EMBL" id="CAD9440788.1"/>
    </source>
</evidence>
<organism evidence="1">
    <name type="scientific">Alexandrium andersonii</name>
    <dbReference type="NCBI Taxonomy" id="327968"/>
    <lineage>
        <taxon>Eukaryota</taxon>
        <taxon>Sar</taxon>
        <taxon>Alveolata</taxon>
        <taxon>Dinophyceae</taxon>
        <taxon>Gonyaulacales</taxon>
        <taxon>Pyrocystaceae</taxon>
        <taxon>Alexandrium</taxon>
    </lineage>
</organism>